<sequence length="80" mass="8708">MRHALCLPVQRWAESRLRAEVAGEVTAQCRGGRGAAGRCMARANEHQDVHVSSGGVQAYTDYVDSDCKSKCPLCLPPFEC</sequence>
<keyword evidence="2" id="KW-1185">Reference proteome</keyword>
<proteinExistence type="predicted"/>
<dbReference type="AlphaFoldDB" id="A0A811PCI3"/>
<dbReference type="EMBL" id="CAJGYO010000007">
    <property type="protein sequence ID" value="CAD6241605.1"/>
    <property type="molecule type" value="Genomic_DNA"/>
</dbReference>
<reference evidence="1" key="1">
    <citation type="submission" date="2020-10" db="EMBL/GenBank/DDBJ databases">
        <authorList>
            <person name="Han B."/>
            <person name="Lu T."/>
            <person name="Zhao Q."/>
            <person name="Huang X."/>
            <person name="Zhao Y."/>
        </authorList>
    </citation>
    <scope>NUCLEOTIDE SEQUENCE</scope>
</reference>
<evidence type="ECO:0000313" key="2">
    <source>
        <dbReference type="Proteomes" id="UP000604825"/>
    </source>
</evidence>
<comment type="caution">
    <text evidence="1">The sequence shown here is derived from an EMBL/GenBank/DDBJ whole genome shotgun (WGS) entry which is preliminary data.</text>
</comment>
<name>A0A811PCI3_9POAL</name>
<gene>
    <name evidence="1" type="ORF">NCGR_LOCUS27333</name>
</gene>
<dbReference type="Proteomes" id="UP000604825">
    <property type="component" value="Unassembled WGS sequence"/>
</dbReference>
<organism evidence="1 2">
    <name type="scientific">Miscanthus lutarioriparius</name>
    <dbReference type="NCBI Taxonomy" id="422564"/>
    <lineage>
        <taxon>Eukaryota</taxon>
        <taxon>Viridiplantae</taxon>
        <taxon>Streptophyta</taxon>
        <taxon>Embryophyta</taxon>
        <taxon>Tracheophyta</taxon>
        <taxon>Spermatophyta</taxon>
        <taxon>Magnoliopsida</taxon>
        <taxon>Liliopsida</taxon>
        <taxon>Poales</taxon>
        <taxon>Poaceae</taxon>
        <taxon>PACMAD clade</taxon>
        <taxon>Panicoideae</taxon>
        <taxon>Andropogonodae</taxon>
        <taxon>Andropogoneae</taxon>
        <taxon>Saccharinae</taxon>
        <taxon>Miscanthus</taxon>
    </lineage>
</organism>
<accession>A0A811PCI3</accession>
<evidence type="ECO:0000313" key="1">
    <source>
        <dbReference type="EMBL" id="CAD6241605.1"/>
    </source>
</evidence>
<protein>
    <submittedName>
        <fullName evidence="1">Uncharacterized protein</fullName>
    </submittedName>
</protein>